<comment type="caution">
    <text evidence="3">The sequence shown here is derived from an EMBL/GenBank/DDBJ whole genome shotgun (WGS) entry which is preliminary data.</text>
</comment>
<evidence type="ECO:0000256" key="1">
    <source>
        <dbReference type="SAM" id="SignalP"/>
    </source>
</evidence>
<dbReference type="Pfam" id="PF18962">
    <property type="entry name" value="Por_Secre_tail"/>
    <property type="match status" value="1"/>
</dbReference>
<dbReference type="SUPFAM" id="SSF63829">
    <property type="entry name" value="Calcium-dependent phosphotriesterase"/>
    <property type="match status" value="1"/>
</dbReference>
<dbReference type="NCBIfam" id="TIGR04183">
    <property type="entry name" value="Por_Secre_tail"/>
    <property type="match status" value="1"/>
</dbReference>
<dbReference type="InterPro" id="IPR011043">
    <property type="entry name" value="Gal_Oxase/kelch_b-propeller"/>
</dbReference>
<feature type="chain" id="PRO_5045127650" evidence="1">
    <location>
        <begin position="21"/>
        <end position="874"/>
    </location>
</feature>
<reference evidence="3 4" key="1">
    <citation type="submission" date="2021-03" db="EMBL/GenBank/DDBJ databases">
        <authorList>
            <person name="Kim M.K."/>
        </authorList>
    </citation>
    <scope>NUCLEOTIDE SEQUENCE [LARGE SCALE GENOMIC DNA]</scope>
    <source>
        <strain evidence="3 4">BT442</strain>
    </source>
</reference>
<dbReference type="SUPFAM" id="SSF50965">
    <property type="entry name" value="Galactose oxidase, central domain"/>
    <property type="match status" value="1"/>
</dbReference>
<feature type="signal peptide" evidence="1">
    <location>
        <begin position="1"/>
        <end position="20"/>
    </location>
</feature>
<dbReference type="EMBL" id="JAGETZ010000004">
    <property type="protein sequence ID" value="MBO2009785.1"/>
    <property type="molecule type" value="Genomic_DNA"/>
</dbReference>
<name>A0ABS3QEW4_9BACT</name>
<organism evidence="3 4">
    <name type="scientific">Hymenobacter negativus</name>
    <dbReference type="NCBI Taxonomy" id="2795026"/>
    <lineage>
        <taxon>Bacteria</taxon>
        <taxon>Pseudomonadati</taxon>
        <taxon>Bacteroidota</taxon>
        <taxon>Cytophagia</taxon>
        <taxon>Cytophagales</taxon>
        <taxon>Hymenobacteraceae</taxon>
        <taxon>Hymenobacter</taxon>
    </lineage>
</organism>
<dbReference type="InterPro" id="IPR013431">
    <property type="entry name" value="Delta_60_rpt"/>
</dbReference>
<dbReference type="Pfam" id="PF17164">
    <property type="entry name" value="DUF5122"/>
    <property type="match status" value="1"/>
</dbReference>
<accession>A0ABS3QEW4</accession>
<proteinExistence type="predicted"/>
<protein>
    <submittedName>
        <fullName evidence="3">T9SS type A sorting domain-containing protein</fullName>
    </submittedName>
</protein>
<dbReference type="PANTHER" id="PTHR31778">
    <property type="entry name" value="BUD SITE SELECTION PROTEIN RAX2"/>
    <property type="match status" value="1"/>
</dbReference>
<keyword evidence="4" id="KW-1185">Reference proteome</keyword>
<gene>
    <name evidence="3" type="ORF">J4E00_12050</name>
</gene>
<dbReference type="Gene3D" id="2.80.10.50">
    <property type="match status" value="1"/>
</dbReference>
<dbReference type="RefSeq" id="WP_208175396.1">
    <property type="nucleotide sequence ID" value="NZ_JAGETZ010000004.1"/>
</dbReference>
<dbReference type="PANTHER" id="PTHR31778:SF2">
    <property type="entry name" value="BUD SITE SELECTION PROTEIN RAX2"/>
    <property type="match status" value="1"/>
</dbReference>
<dbReference type="SUPFAM" id="SSF101898">
    <property type="entry name" value="NHL repeat"/>
    <property type="match status" value="1"/>
</dbReference>
<evidence type="ECO:0000313" key="3">
    <source>
        <dbReference type="EMBL" id="MBO2009785.1"/>
    </source>
</evidence>
<sequence>MKNYLLYLLLLLCFWQPALAKTPAGTALVAHSLATALNPDGTLKTGLAGSFDARHFRMSTAPDGRPVFRPATVTGTGDERWQNGFGLPNGTDDQVLAVVQTGTTVYVGGIFTVAGAVAATNVAKWDGTAWSSLGTRTANGVNGFVYTLAVAPNGDLYAGGTFSQAGAVVANNVARWNGSVWSSLGTGTANGVNARVSTLAVGSTGDVYVGGQFTQAGGVVASRLARWSGTAWSPLGTLAANGVNGNVSALAVAPGGSLYVGGSFSLAGNVAAANVACWSGSAWTSLGIGTANGTNGAVYALAVAGSGDVYVGGSYSQAGGVTTNSLSRWNGTSWNLLGSGVTNGIAGAVSALGVAGNGDLYVSGQFLQAGGVAANRIARWSGSTWSTLGSGTTNGVTGSFILAMAVTAAGEVYIGGEFRQANGVPVNNVAKWNGTAWSTMGPASARGINGTVYALAVAPNGDVYAGGNFTQAGGVLATNVARWNGSAWSSLGTGTANGVNNIVHGLAVASTGEVYVGGEFTQAGGVSAARVAKWDGSAWSTLGTGANGNVLAVAVAGSGDVYVGGFFSAVGGVPAPKVARWNGTAWSGLGAGLGSGNSVENVQALVIAGNGDVYAGGGFGLAGGLPANSIARWNGTAWSALGTGTTNGVGSGNSVLAMTMVANGDLYVGGAFTQAGGVPANRIARWNGTTWSALGTGTANGVNSQVQAIGVAPNGDVYVGGLFSQAGGASAPSIARWTGTAWTPLGTGLNRFTAALVAAPTGKVYVGGPFNMLGDGSKVTVHFGVYDPNAPLAVAAATVAIRAAVFPNPAHGTAALRLPAGISAQPITVLDVEGRLVRRYPTPLRADALLDLSGLPAGIYLVRCGQFIERLLVE</sequence>
<keyword evidence="1" id="KW-0732">Signal</keyword>
<dbReference type="InterPro" id="IPR026444">
    <property type="entry name" value="Secre_tail"/>
</dbReference>
<dbReference type="Proteomes" id="UP000664369">
    <property type="component" value="Unassembled WGS sequence"/>
</dbReference>
<evidence type="ECO:0000259" key="2">
    <source>
        <dbReference type="Pfam" id="PF18962"/>
    </source>
</evidence>
<evidence type="ECO:0000313" key="4">
    <source>
        <dbReference type="Proteomes" id="UP000664369"/>
    </source>
</evidence>
<feature type="domain" description="Secretion system C-terminal sorting" evidence="2">
    <location>
        <begin position="805"/>
        <end position="864"/>
    </location>
</feature>